<feature type="chain" id="PRO_5008382143" evidence="2">
    <location>
        <begin position="24"/>
        <end position="520"/>
    </location>
</feature>
<evidence type="ECO:0000313" key="4">
    <source>
        <dbReference type="Proteomes" id="UP000078550"/>
    </source>
</evidence>
<feature type="compositionally biased region" description="Basic residues" evidence="1">
    <location>
        <begin position="179"/>
        <end position="195"/>
    </location>
</feature>
<name>A0A1A8YPK2_PLAOA</name>
<proteinExistence type="predicted"/>
<dbReference type="AlphaFoldDB" id="A0A1A8YPK2"/>
<accession>A0A1A8YPK2</accession>
<sequence>MKKIGSITFYLFFFNFVVCLIYSKIENSNNNPPDVGHKKGVLRHRKDVDGNFLRKKDDTLPKDEKTKKKLWSFKKMKKKYNNTSGDTKEDSESKDVDDIQKSHDEKSSLQEIEVKKVEDGKKGENGNNSPNAETETEPTASNDNVRNGEKESASKMKKNEEIIQKSEKPELDTREKEKKTHKGAKSLIRKIRGKKTTMTEAKKNTSQESPRTDKNGEKTSTNEASTEHIAPNEAAPEHTKSKEPAPEHILPTEATPEHTVEEKNAKGKHWGKAKKDLPGNGNDAKPRNKKDPTRTGPDILKPTTKGEKGKDEKKRTEMEKERKSKRLEVPNGSTKIVDTSFYEDSKKLEIETDQSEANKQGEKNDQNLSKPEEGNTREKNKDEETSEREKEKWGKDDAAQDCGRENEYEKLEEQSQRRVTNETDIVEKNAYSEMEAHEVENEQHQQEEQQNDVVEGEKHNNAGNREKHESLADIIKNNKKFKKVSKTLENIATNACVGFRKVVDAIKLFAKDLVYIFENL</sequence>
<feature type="compositionally biased region" description="Basic and acidic residues" evidence="1">
    <location>
        <begin position="284"/>
        <end position="293"/>
    </location>
</feature>
<feature type="compositionally biased region" description="Basic and acidic residues" evidence="1">
    <location>
        <begin position="146"/>
        <end position="178"/>
    </location>
</feature>
<dbReference type="Proteomes" id="UP000078550">
    <property type="component" value="Unassembled WGS sequence"/>
</dbReference>
<feature type="compositionally biased region" description="Basic and acidic residues" evidence="1">
    <location>
        <begin position="255"/>
        <end position="265"/>
    </location>
</feature>
<reference evidence="4" key="1">
    <citation type="submission" date="2016-05" db="EMBL/GenBank/DDBJ databases">
        <authorList>
            <person name="Naeem Raeece"/>
        </authorList>
    </citation>
    <scope>NUCLEOTIDE SEQUENCE [LARGE SCALE GENOMIC DNA]</scope>
</reference>
<feature type="region of interest" description="Disordered" evidence="1">
    <location>
        <begin position="79"/>
        <end position="467"/>
    </location>
</feature>
<keyword evidence="2" id="KW-0732">Signal</keyword>
<feature type="compositionally biased region" description="Basic and acidic residues" evidence="1">
    <location>
        <begin position="235"/>
        <end position="246"/>
    </location>
</feature>
<feature type="signal peptide" evidence="2">
    <location>
        <begin position="1"/>
        <end position="23"/>
    </location>
</feature>
<evidence type="ECO:0000256" key="1">
    <source>
        <dbReference type="SAM" id="MobiDB-lite"/>
    </source>
</evidence>
<feature type="compositionally biased region" description="Basic and acidic residues" evidence="1">
    <location>
        <begin position="46"/>
        <end position="66"/>
    </location>
</feature>
<feature type="compositionally biased region" description="Basic and acidic residues" evidence="1">
    <location>
        <begin position="359"/>
        <end position="427"/>
    </location>
</feature>
<feature type="compositionally biased region" description="Polar residues" evidence="1">
    <location>
        <begin position="129"/>
        <end position="145"/>
    </location>
</feature>
<feature type="region of interest" description="Disordered" evidence="1">
    <location>
        <begin position="29"/>
        <end position="67"/>
    </location>
</feature>
<evidence type="ECO:0000256" key="2">
    <source>
        <dbReference type="SAM" id="SignalP"/>
    </source>
</evidence>
<feature type="compositionally biased region" description="Basic and acidic residues" evidence="1">
    <location>
        <begin position="434"/>
        <end position="447"/>
    </location>
</feature>
<dbReference type="EMBL" id="FLRE01000062">
    <property type="protein sequence ID" value="SBT33478.1"/>
    <property type="molecule type" value="Genomic_DNA"/>
</dbReference>
<feature type="compositionally biased region" description="Basic and acidic residues" evidence="1">
    <location>
        <begin position="86"/>
        <end position="124"/>
    </location>
</feature>
<organism evidence="3 4">
    <name type="scientific">Plasmodium ovale wallikeri</name>
    <dbReference type="NCBI Taxonomy" id="864142"/>
    <lineage>
        <taxon>Eukaryota</taxon>
        <taxon>Sar</taxon>
        <taxon>Alveolata</taxon>
        <taxon>Apicomplexa</taxon>
        <taxon>Aconoidasida</taxon>
        <taxon>Haemosporida</taxon>
        <taxon>Plasmodiidae</taxon>
        <taxon>Plasmodium</taxon>
        <taxon>Plasmodium (Plasmodium)</taxon>
    </lineage>
</organism>
<gene>
    <name evidence="3" type="ORF">POVWA2_014990</name>
</gene>
<protein>
    <submittedName>
        <fullName evidence="3">Uncharacterized protein</fullName>
    </submittedName>
</protein>
<feature type="compositionally biased region" description="Basic and acidic residues" evidence="1">
    <location>
        <begin position="304"/>
        <end position="328"/>
    </location>
</feature>
<feature type="compositionally biased region" description="Basic and acidic residues" evidence="1">
    <location>
        <begin position="455"/>
        <end position="467"/>
    </location>
</feature>
<feature type="compositionally biased region" description="Basic and acidic residues" evidence="1">
    <location>
        <begin position="200"/>
        <end position="217"/>
    </location>
</feature>
<evidence type="ECO:0000313" key="3">
    <source>
        <dbReference type="EMBL" id="SBT33478.1"/>
    </source>
</evidence>